<dbReference type="Proteomes" id="UP000199652">
    <property type="component" value="Unassembled WGS sequence"/>
</dbReference>
<dbReference type="SUPFAM" id="SSF46785">
    <property type="entry name" value="Winged helix' DNA-binding domain"/>
    <property type="match status" value="1"/>
</dbReference>
<dbReference type="OrthoDB" id="3232829at2"/>
<dbReference type="Gene3D" id="1.10.10.10">
    <property type="entry name" value="Winged helix-like DNA-binding domain superfamily/Winged helix DNA-binding domain"/>
    <property type="match status" value="1"/>
</dbReference>
<reference evidence="3" key="1">
    <citation type="submission" date="2016-10" db="EMBL/GenBank/DDBJ databases">
        <authorList>
            <person name="Varghese N."/>
            <person name="Submissions S."/>
        </authorList>
    </citation>
    <scope>NUCLEOTIDE SEQUENCE [LARGE SCALE GENOMIC DNA]</scope>
    <source>
        <strain evidence="3">VPI 5359</strain>
    </source>
</reference>
<dbReference type="InterPro" id="IPR039422">
    <property type="entry name" value="MarR/SlyA-like"/>
</dbReference>
<dbReference type="InterPro" id="IPR000835">
    <property type="entry name" value="HTH_MarR-typ"/>
</dbReference>
<dbReference type="PANTHER" id="PTHR33164:SF43">
    <property type="entry name" value="HTH-TYPE TRANSCRIPTIONAL REPRESSOR YETL"/>
    <property type="match status" value="1"/>
</dbReference>
<dbReference type="PROSITE" id="PS50995">
    <property type="entry name" value="HTH_MARR_2"/>
    <property type="match status" value="1"/>
</dbReference>
<dbReference type="Pfam" id="PF12802">
    <property type="entry name" value="MarR_2"/>
    <property type="match status" value="1"/>
</dbReference>
<dbReference type="STRING" id="1528.SAMN04488579_12124"/>
<accession>A0A1H3I7S5</accession>
<keyword evidence="3" id="KW-1185">Reference proteome</keyword>
<protein>
    <submittedName>
        <fullName evidence="2">DNA-binding transcriptional regulator, MarR family</fullName>
    </submittedName>
</protein>
<dbReference type="InterPro" id="IPR036390">
    <property type="entry name" value="WH_DNA-bd_sf"/>
</dbReference>
<name>A0A1H3I7S5_EUBBA</name>
<dbReference type="RefSeq" id="WP_090246487.1">
    <property type="nucleotide sequence ID" value="NZ_FNOU01000021.1"/>
</dbReference>
<dbReference type="GO" id="GO:0006950">
    <property type="term" value="P:response to stress"/>
    <property type="evidence" value="ECO:0007669"/>
    <property type="project" value="TreeGrafter"/>
</dbReference>
<dbReference type="GO" id="GO:0003677">
    <property type="term" value="F:DNA binding"/>
    <property type="evidence" value="ECO:0007669"/>
    <property type="project" value="UniProtKB-KW"/>
</dbReference>
<dbReference type="GO" id="GO:0003700">
    <property type="term" value="F:DNA-binding transcription factor activity"/>
    <property type="evidence" value="ECO:0007669"/>
    <property type="project" value="InterPro"/>
</dbReference>
<evidence type="ECO:0000259" key="1">
    <source>
        <dbReference type="PROSITE" id="PS50995"/>
    </source>
</evidence>
<dbReference type="AlphaFoldDB" id="A0A1H3I7S5"/>
<dbReference type="EMBL" id="FNOU01000021">
    <property type="protein sequence ID" value="SDY22994.1"/>
    <property type="molecule type" value="Genomic_DNA"/>
</dbReference>
<dbReference type="PRINTS" id="PR00598">
    <property type="entry name" value="HTHMARR"/>
</dbReference>
<dbReference type="InterPro" id="IPR036388">
    <property type="entry name" value="WH-like_DNA-bd_sf"/>
</dbReference>
<evidence type="ECO:0000313" key="3">
    <source>
        <dbReference type="Proteomes" id="UP000199652"/>
    </source>
</evidence>
<feature type="domain" description="HTH marR-type" evidence="1">
    <location>
        <begin position="1"/>
        <end position="139"/>
    </location>
</feature>
<sequence length="142" mass="16329">MTTRDDEFIITRRVLHLGNLLINSQQDEFDKFSLTFVQAEALFFFDKIKGARAIDLKEHLNISHQAARSIVDRLCKKEYLHRKTSSEDARAKQIYLTPSGQAACDELKQLGLSDGQRLLKQINAKERQQILSLLKKMIANVQ</sequence>
<organism evidence="2 3">
    <name type="scientific">Eubacterium barkeri</name>
    <name type="common">Clostridium barkeri</name>
    <dbReference type="NCBI Taxonomy" id="1528"/>
    <lineage>
        <taxon>Bacteria</taxon>
        <taxon>Bacillati</taxon>
        <taxon>Bacillota</taxon>
        <taxon>Clostridia</taxon>
        <taxon>Eubacteriales</taxon>
        <taxon>Eubacteriaceae</taxon>
        <taxon>Eubacterium</taxon>
    </lineage>
</organism>
<gene>
    <name evidence="2" type="ORF">SAMN04488579_12124</name>
</gene>
<evidence type="ECO:0000313" key="2">
    <source>
        <dbReference type="EMBL" id="SDY22994.1"/>
    </source>
</evidence>
<dbReference type="PANTHER" id="PTHR33164">
    <property type="entry name" value="TRANSCRIPTIONAL REGULATOR, MARR FAMILY"/>
    <property type="match status" value="1"/>
</dbReference>
<proteinExistence type="predicted"/>
<keyword evidence="2" id="KW-0238">DNA-binding</keyword>
<dbReference type="SMART" id="SM00347">
    <property type="entry name" value="HTH_MARR"/>
    <property type="match status" value="1"/>
</dbReference>